<dbReference type="SUPFAM" id="SSF50475">
    <property type="entry name" value="FMN-binding split barrel"/>
    <property type="match status" value="1"/>
</dbReference>
<dbReference type="Gene3D" id="2.30.110.10">
    <property type="entry name" value="Electron Transport, Fmn-binding Protein, Chain A"/>
    <property type="match status" value="1"/>
</dbReference>
<dbReference type="EC" id="1.3.98.4" evidence="2"/>
<dbReference type="InterPro" id="IPR011576">
    <property type="entry name" value="Pyridox_Oxase_N"/>
</dbReference>
<gene>
    <name evidence="2" type="primary">oxyR</name>
    <name evidence="2" type="ORF">SBRY_90175</name>
</gene>
<feature type="domain" description="Pyridoxamine 5'-phosphate oxidase N-terminal" evidence="1">
    <location>
        <begin position="20"/>
        <end position="109"/>
    </location>
</feature>
<dbReference type="InterPro" id="IPR024031">
    <property type="entry name" value="MSMEG_5819/OxyR"/>
</dbReference>
<dbReference type="InterPro" id="IPR012349">
    <property type="entry name" value="Split_barrel_FMN-bd"/>
</dbReference>
<reference evidence="2" key="1">
    <citation type="submission" date="2021-06" db="EMBL/GenBank/DDBJ databases">
        <authorList>
            <person name="Arsene-Ploetze F."/>
        </authorList>
    </citation>
    <scope>NUCLEOTIDE SEQUENCE</scope>
    <source>
        <strain evidence="2">SBRY1</strain>
    </source>
</reference>
<dbReference type="NCBIfam" id="TIGR04023">
    <property type="entry name" value="PPOX_MSMEG_5819"/>
    <property type="match status" value="1"/>
</dbReference>
<comment type="caution">
    <text evidence="2">The sequence shown here is derived from an EMBL/GenBank/DDBJ whole genome shotgun (WGS) entry which is preliminary data.</text>
</comment>
<dbReference type="EMBL" id="CAJVAX010000023">
    <property type="protein sequence ID" value="CAG7658184.1"/>
    <property type="molecule type" value="Genomic_DNA"/>
</dbReference>
<protein>
    <submittedName>
        <fullName evidence="2">5a,11a-dehydrotetracycline/5a, 11a-dehydrooxytetracycline reductase</fullName>
        <ecNumber evidence="2">1.3.98.4</ecNumber>
    </submittedName>
</protein>
<name>A0A9W4MH76_9ACTN</name>
<organism evidence="2 3">
    <name type="scientific">Actinacidiphila bryophytorum</name>
    <dbReference type="NCBI Taxonomy" id="1436133"/>
    <lineage>
        <taxon>Bacteria</taxon>
        <taxon>Bacillati</taxon>
        <taxon>Actinomycetota</taxon>
        <taxon>Actinomycetes</taxon>
        <taxon>Kitasatosporales</taxon>
        <taxon>Streptomycetaceae</taxon>
        <taxon>Actinacidiphila</taxon>
    </lineage>
</organism>
<keyword evidence="3" id="KW-1185">Reference proteome</keyword>
<evidence type="ECO:0000313" key="2">
    <source>
        <dbReference type="EMBL" id="CAG7658184.1"/>
    </source>
</evidence>
<dbReference type="Proteomes" id="UP001153328">
    <property type="component" value="Unassembled WGS sequence"/>
</dbReference>
<evidence type="ECO:0000259" key="1">
    <source>
        <dbReference type="Pfam" id="PF01243"/>
    </source>
</evidence>
<evidence type="ECO:0000313" key="3">
    <source>
        <dbReference type="Proteomes" id="UP001153328"/>
    </source>
</evidence>
<keyword evidence="2" id="KW-0560">Oxidoreductase</keyword>
<dbReference type="GO" id="GO:0016491">
    <property type="term" value="F:oxidoreductase activity"/>
    <property type="evidence" value="ECO:0007669"/>
    <property type="project" value="UniProtKB-KW"/>
</dbReference>
<sequence>MPHPRQVETELALFTELEIAYLREQPLGRLATVRQDGVVQNNPVGFAYNQALETIDIGGHNMAASQKFRNVAAGSTVSLVVDDVISLATFQVRCLEIRGVAEALPETTDAEGRALGPTIRIRPRRILSFNVDPDNPAAGQRTVAGEQV</sequence>
<dbReference type="Pfam" id="PF01243">
    <property type="entry name" value="PNPOx_N"/>
    <property type="match status" value="1"/>
</dbReference>
<proteinExistence type="predicted"/>
<dbReference type="AlphaFoldDB" id="A0A9W4MH76"/>
<accession>A0A9W4MH76</accession>